<evidence type="ECO:0000313" key="7">
    <source>
        <dbReference type="EMBL" id="CEQ40583.1"/>
    </source>
</evidence>
<evidence type="ECO:0000256" key="3">
    <source>
        <dbReference type="ARBA" id="ARBA00018915"/>
    </source>
</evidence>
<keyword evidence="8" id="KW-1185">Reference proteome</keyword>
<organism evidence="7 8">
    <name type="scientific">Sporidiobolus salmonicolor</name>
    <name type="common">Yeast-like fungus</name>
    <name type="synonym">Sporobolomyces salmonicolor</name>
    <dbReference type="NCBI Taxonomy" id="5005"/>
    <lineage>
        <taxon>Eukaryota</taxon>
        <taxon>Fungi</taxon>
        <taxon>Dikarya</taxon>
        <taxon>Basidiomycota</taxon>
        <taxon>Pucciniomycotina</taxon>
        <taxon>Microbotryomycetes</taxon>
        <taxon>Sporidiobolales</taxon>
        <taxon>Sporidiobolaceae</taxon>
        <taxon>Sporobolomyces</taxon>
    </lineage>
</organism>
<sequence>MHRVPPPADTLSFTPVRSLLNPKFESYKLASPSRPDAVVSHPLPTPFGTKPLSEHARLSFHEVQDRAKHNHLSTGRSAELVWVDAEGVVMAVQLDKTVSLYLTQDDSEQPERDVDRARAASQTAVPTFHPLVRLPSPPSLPAHLTPEYPVAISLGPSLWLISGGFSSLHLVRVDPDWQGHIEQTFTLSGDDLQGRPFRLHRADAVSETEALALLSVVVKGANPPPSQDPADAAQAKMGAPGSRLKIPSTTAFEYLAVHVPLSGGGEGVLAPDWRLQGHDLPSSVSLDSAGGRYIIGSSSVLSTNEPASSPDDLSSTEADVEMATLSAEDHSVVSTVTASTPVPKPPPFSWLQDSDSLTVAFPIPSDTPTSSIRITFSRQFITLHIASAAAALASPSTSSASVANSALPRISHKKLWDEIDPHTSVWTFDREAEGRDSTFGLLTLHLEKAHSKTKWSDVFASTKSTQDNGGGGAKIEELSPELEYEDVPETVDPSELAGIAESMEKWTRGIMEGGASYSHEGLGHGVPTSLMGDEIDVEVDAESGRPVVVTWVEGAATKPEGTKEKTPRLVCPHPTIPYSLLSTALPLASSSAVADLSITIKHDVDGLLFLPPSSSSSSYQWRHTSTFPALAFVLATKRDTRFIYHLSSRLVLAFDAPALLPGPSSSSSSAASRLGGAGNLFVYFAPPHGTRETKGRQMVLRVGGPGCGALMGVAGVELASGEVAVVALCEKELVVIRLEGP</sequence>
<feature type="domain" description="CS" evidence="6">
    <location>
        <begin position="343"/>
        <end position="459"/>
    </location>
</feature>
<dbReference type="Proteomes" id="UP000243876">
    <property type="component" value="Unassembled WGS sequence"/>
</dbReference>
<reference evidence="8" key="1">
    <citation type="submission" date="2015-02" db="EMBL/GenBank/DDBJ databases">
        <authorList>
            <person name="Gon?alves P."/>
        </authorList>
    </citation>
    <scope>NUCLEOTIDE SEQUENCE [LARGE SCALE GENOMIC DNA]</scope>
</reference>
<dbReference type="InterPro" id="IPR037895">
    <property type="entry name" value="NUDCD1"/>
</dbReference>
<evidence type="ECO:0000313" key="8">
    <source>
        <dbReference type="Proteomes" id="UP000243876"/>
    </source>
</evidence>
<dbReference type="EMBL" id="CENE01000007">
    <property type="protein sequence ID" value="CEQ40583.1"/>
    <property type="molecule type" value="Genomic_DNA"/>
</dbReference>
<evidence type="ECO:0000256" key="4">
    <source>
        <dbReference type="ARBA" id="ARBA00022490"/>
    </source>
</evidence>
<dbReference type="InterPro" id="IPR008978">
    <property type="entry name" value="HSP20-like_chaperone"/>
</dbReference>
<comment type="subcellular location">
    <subcellularLocation>
        <location evidence="2">Cytoplasm</location>
    </subcellularLocation>
    <subcellularLocation>
        <location evidence="1">Nucleus</location>
    </subcellularLocation>
</comment>
<evidence type="ECO:0000256" key="2">
    <source>
        <dbReference type="ARBA" id="ARBA00004496"/>
    </source>
</evidence>
<dbReference type="GO" id="GO:0005634">
    <property type="term" value="C:nucleus"/>
    <property type="evidence" value="ECO:0007669"/>
    <property type="project" value="UniProtKB-SubCell"/>
</dbReference>
<gene>
    <name evidence="7" type="primary">SPOSA6832_02225</name>
</gene>
<dbReference type="OrthoDB" id="428655at2759"/>
<dbReference type="AlphaFoldDB" id="A0A0D6ELF0"/>
<proteinExistence type="predicted"/>
<dbReference type="Gene3D" id="2.60.40.790">
    <property type="match status" value="1"/>
</dbReference>
<accession>A0A0D6ELF0</accession>
<dbReference type="SUPFAM" id="SSF49764">
    <property type="entry name" value="HSP20-like chaperones"/>
    <property type="match status" value="1"/>
</dbReference>
<name>A0A0D6ELF0_SPOSA</name>
<dbReference type="PANTHER" id="PTHR21664:SF1">
    <property type="entry name" value="NUDC DOMAIN-CONTAINING PROTEIN 1"/>
    <property type="match status" value="1"/>
</dbReference>
<dbReference type="Pfam" id="PF04969">
    <property type="entry name" value="CS"/>
    <property type="match status" value="1"/>
</dbReference>
<dbReference type="PROSITE" id="PS51203">
    <property type="entry name" value="CS"/>
    <property type="match status" value="1"/>
</dbReference>
<keyword evidence="4" id="KW-0963">Cytoplasm</keyword>
<keyword evidence="5" id="KW-0539">Nucleus</keyword>
<protein>
    <recommendedName>
        <fullName evidence="3">NudC domain-containing protein 1</fullName>
    </recommendedName>
</protein>
<dbReference type="GO" id="GO:0005737">
    <property type="term" value="C:cytoplasm"/>
    <property type="evidence" value="ECO:0007669"/>
    <property type="project" value="UniProtKB-SubCell"/>
</dbReference>
<dbReference type="InterPro" id="IPR007052">
    <property type="entry name" value="CS_dom"/>
</dbReference>
<evidence type="ECO:0000256" key="5">
    <source>
        <dbReference type="ARBA" id="ARBA00023242"/>
    </source>
</evidence>
<evidence type="ECO:0000256" key="1">
    <source>
        <dbReference type="ARBA" id="ARBA00004123"/>
    </source>
</evidence>
<dbReference type="PANTHER" id="PTHR21664">
    <property type="entry name" value="CHRONIC MYELOGENOUS LEUKEMIA TUMOR ANTIGEN 66"/>
    <property type="match status" value="1"/>
</dbReference>
<evidence type="ECO:0000259" key="6">
    <source>
        <dbReference type="PROSITE" id="PS51203"/>
    </source>
</evidence>
<feature type="non-terminal residue" evidence="7">
    <location>
        <position position="1"/>
    </location>
</feature>